<evidence type="ECO:0000313" key="14">
    <source>
        <dbReference type="Proteomes" id="UP000012083"/>
    </source>
</evidence>
<organism evidence="13 14">
    <name type="scientific">Candidatus Portiera aleyrodidarum TV</name>
    <dbReference type="NCBI Taxonomy" id="1297582"/>
    <lineage>
        <taxon>Bacteria</taxon>
        <taxon>Pseudomonadati</taxon>
        <taxon>Pseudomonadota</taxon>
        <taxon>Gammaproteobacteria</taxon>
        <taxon>Candidatus Johnevansiales</taxon>
        <taxon>Candidatus Johnevansiaceae</taxon>
        <taxon>Candidatus Portiera</taxon>
    </lineage>
</organism>
<dbReference type="AlphaFoldDB" id="A0A8D3X797"/>
<dbReference type="InterPro" id="IPR013805">
    <property type="entry name" value="GrpE_CC"/>
</dbReference>
<dbReference type="HAMAP" id="MF_01151">
    <property type="entry name" value="GrpE"/>
    <property type="match status" value="1"/>
</dbReference>
<evidence type="ECO:0000256" key="4">
    <source>
        <dbReference type="ARBA" id="ARBA00022490"/>
    </source>
</evidence>
<name>A0A8D3X797_9GAMM</name>
<evidence type="ECO:0000256" key="5">
    <source>
        <dbReference type="ARBA" id="ARBA00023016"/>
    </source>
</evidence>
<evidence type="ECO:0000256" key="6">
    <source>
        <dbReference type="ARBA" id="ARBA00023186"/>
    </source>
</evidence>
<dbReference type="Proteomes" id="UP000012083">
    <property type="component" value="Chromosome"/>
</dbReference>
<proteinExistence type="inferred from homology"/>
<dbReference type="PANTHER" id="PTHR21237:SF23">
    <property type="entry name" value="GRPE PROTEIN HOMOLOG, MITOCHONDRIAL"/>
    <property type="match status" value="1"/>
</dbReference>
<dbReference type="GO" id="GO:0042803">
    <property type="term" value="F:protein homodimerization activity"/>
    <property type="evidence" value="ECO:0007669"/>
    <property type="project" value="InterPro"/>
</dbReference>
<evidence type="ECO:0000256" key="10">
    <source>
        <dbReference type="HAMAP-Rule" id="MF_01151"/>
    </source>
</evidence>
<protein>
    <recommendedName>
        <fullName evidence="8 10">Protein GrpE</fullName>
    </recommendedName>
    <alternativeName>
        <fullName evidence="9 10">HSP-70 cofactor</fullName>
    </alternativeName>
</protein>
<evidence type="ECO:0000256" key="7">
    <source>
        <dbReference type="ARBA" id="ARBA00053401"/>
    </source>
</evidence>
<dbReference type="SUPFAM" id="SSF51064">
    <property type="entry name" value="Head domain of nucleotide exchange factor GrpE"/>
    <property type="match status" value="1"/>
</dbReference>
<dbReference type="RefSeq" id="WP_015482682.1">
    <property type="nucleotide sequence ID" value="NC_020831.1"/>
</dbReference>
<dbReference type="Gene3D" id="3.90.20.20">
    <property type="match status" value="1"/>
</dbReference>
<evidence type="ECO:0000256" key="1">
    <source>
        <dbReference type="ARBA" id="ARBA00004496"/>
    </source>
</evidence>
<evidence type="ECO:0000256" key="12">
    <source>
        <dbReference type="RuleBase" id="RU004478"/>
    </source>
</evidence>
<dbReference type="PROSITE" id="PS01071">
    <property type="entry name" value="GRPE"/>
    <property type="match status" value="1"/>
</dbReference>
<comment type="function">
    <text evidence="7 10 11">Participates actively in the response to hyperosmotic and heat shock by preventing the aggregation of stress-denatured proteins, in association with DnaK and GrpE. It is the nucleotide exchange factor for DnaK and may function as a thermosensor. Unfolded proteins bind initially to DnaJ; upon interaction with the DnaJ-bound protein, DnaK hydrolyzes its bound ATP, resulting in the formation of a stable complex. GrpE releases ADP from DnaK; ATP binding to DnaK triggers the release of the substrate protein, thus completing the reaction cycle. Several rounds of ATP-dependent interactions between DnaJ, DnaK and GrpE are required for fully efficient folding.</text>
</comment>
<dbReference type="FunFam" id="2.30.22.10:FF:000001">
    <property type="entry name" value="Protein GrpE"/>
    <property type="match status" value="1"/>
</dbReference>
<dbReference type="KEGG" id="pld:PalTV_307"/>
<dbReference type="CDD" id="cd00446">
    <property type="entry name" value="GrpE"/>
    <property type="match status" value="1"/>
</dbReference>
<evidence type="ECO:0000256" key="11">
    <source>
        <dbReference type="RuleBase" id="RU000639"/>
    </source>
</evidence>
<evidence type="ECO:0000313" key="13">
    <source>
        <dbReference type="EMBL" id="AGI27271.1"/>
    </source>
</evidence>
<evidence type="ECO:0000256" key="3">
    <source>
        <dbReference type="ARBA" id="ARBA00011738"/>
    </source>
</evidence>
<keyword evidence="4 10" id="KW-0963">Cytoplasm</keyword>
<dbReference type="InterPro" id="IPR009012">
    <property type="entry name" value="GrpE_head"/>
</dbReference>
<dbReference type="GO" id="GO:0006457">
    <property type="term" value="P:protein folding"/>
    <property type="evidence" value="ECO:0007669"/>
    <property type="project" value="InterPro"/>
</dbReference>
<sequence length="182" mass="21378">MFNTIFYKENIYSYKRIEKKNNKLIQKITDKLKSRIFYLEIELENSKNQTLKYIADTKNYIRRADKELEKTRKFAIEKFIKELIPVIDGLEKAFELMKKEKINNSHIEGLKLTLNMQLNVIKKFGVNQINPIGKIFNPLCHEALATVKSLTNNNTIIDVLQKGYILNDRLLRPAMVIVSKNN</sequence>
<dbReference type="GO" id="GO:0051082">
    <property type="term" value="F:unfolded protein binding"/>
    <property type="evidence" value="ECO:0007669"/>
    <property type="project" value="TreeGrafter"/>
</dbReference>
<dbReference type="GO" id="GO:0051087">
    <property type="term" value="F:protein-folding chaperone binding"/>
    <property type="evidence" value="ECO:0007669"/>
    <property type="project" value="InterPro"/>
</dbReference>
<reference evidence="13 14" key="1">
    <citation type="journal article" date="2013" name="Genome Biol. Evol.">
        <title>The evolution of genomic instability in the obligate endosymbionts of whiteflies.</title>
        <authorList>
            <person name="Sloan D.B."/>
            <person name="Moran N.A."/>
        </authorList>
    </citation>
    <scope>NUCLEOTIDE SEQUENCE [LARGE SCALE GENOMIC DNA]</scope>
    <source>
        <strain evidence="13 14">TV</strain>
    </source>
</reference>
<dbReference type="EMBL" id="CP004358">
    <property type="protein sequence ID" value="AGI27271.1"/>
    <property type="molecule type" value="Genomic_DNA"/>
</dbReference>
<comment type="similarity">
    <text evidence="2 10 12">Belongs to the GrpE family.</text>
</comment>
<dbReference type="InterPro" id="IPR000740">
    <property type="entry name" value="GrpE"/>
</dbReference>
<dbReference type="GO" id="GO:0005829">
    <property type="term" value="C:cytosol"/>
    <property type="evidence" value="ECO:0007669"/>
    <property type="project" value="TreeGrafter"/>
</dbReference>
<comment type="subunit">
    <text evidence="3 10">Homodimer.</text>
</comment>
<dbReference type="Pfam" id="PF01025">
    <property type="entry name" value="GrpE"/>
    <property type="match status" value="1"/>
</dbReference>
<dbReference type="GO" id="GO:0000774">
    <property type="term" value="F:adenyl-nucleotide exchange factor activity"/>
    <property type="evidence" value="ECO:0007669"/>
    <property type="project" value="InterPro"/>
</dbReference>
<dbReference type="SUPFAM" id="SSF58014">
    <property type="entry name" value="Coiled-coil domain of nucleotide exchange factor GrpE"/>
    <property type="match status" value="1"/>
</dbReference>
<accession>A0A8D3X797</accession>
<dbReference type="PANTHER" id="PTHR21237">
    <property type="entry name" value="GRPE PROTEIN"/>
    <property type="match status" value="1"/>
</dbReference>
<keyword evidence="6 10" id="KW-0143">Chaperone</keyword>
<dbReference type="PRINTS" id="PR00773">
    <property type="entry name" value="GRPEPROTEIN"/>
</dbReference>
<evidence type="ECO:0000256" key="9">
    <source>
        <dbReference type="ARBA" id="ARBA00076414"/>
    </source>
</evidence>
<evidence type="ECO:0000256" key="8">
    <source>
        <dbReference type="ARBA" id="ARBA00072274"/>
    </source>
</evidence>
<gene>
    <name evidence="10 13" type="primary">grpE</name>
    <name evidence="13" type="ORF">PalTV_307</name>
</gene>
<evidence type="ECO:0000256" key="2">
    <source>
        <dbReference type="ARBA" id="ARBA00009054"/>
    </source>
</evidence>
<keyword evidence="5 10" id="KW-0346">Stress response</keyword>
<comment type="subcellular location">
    <subcellularLocation>
        <location evidence="1 10">Cytoplasm</location>
    </subcellularLocation>
</comment>
<dbReference type="Gene3D" id="2.30.22.10">
    <property type="entry name" value="Head domain of nucleotide exchange factor GrpE"/>
    <property type="match status" value="1"/>
</dbReference>
<dbReference type="NCBIfam" id="NF010748">
    <property type="entry name" value="PRK14150.1"/>
    <property type="match status" value="1"/>
</dbReference>